<dbReference type="Pfam" id="PF01052">
    <property type="entry name" value="FliMN_C"/>
    <property type="match status" value="1"/>
</dbReference>
<dbReference type="Proteomes" id="UP001422074">
    <property type="component" value="Unassembled WGS sequence"/>
</dbReference>
<name>A0ABU9WZ46_9MICC</name>
<dbReference type="SUPFAM" id="SSF101801">
    <property type="entry name" value="Surface presentation of antigens (SPOA)"/>
    <property type="match status" value="1"/>
</dbReference>
<gene>
    <name evidence="11" type="ORF">ABCQ75_07210</name>
</gene>
<dbReference type="PANTHER" id="PTHR30034:SF6">
    <property type="entry name" value="YOP PROTEINS TRANSLOCATION PROTEIN Q"/>
    <property type="match status" value="1"/>
</dbReference>
<dbReference type="EMBL" id="JBDFRB010000005">
    <property type="protein sequence ID" value="MEN2744326.1"/>
    <property type="molecule type" value="Genomic_DNA"/>
</dbReference>
<keyword evidence="5" id="KW-1003">Cell membrane</keyword>
<comment type="subcellular location">
    <subcellularLocation>
        <location evidence="1">Bacterial flagellum basal body</location>
    </subcellularLocation>
    <subcellularLocation>
        <location evidence="2">Cell membrane</location>
        <topology evidence="2">Peripheral membrane protein</topology>
    </subcellularLocation>
</comment>
<evidence type="ECO:0000256" key="6">
    <source>
        <dbReference type="ARBA" id="ARBA00022500"/>
    </source>
</evidence>
<keyword evidence="8" id="KW-0472">Membrane</keyword>
<keyword evidence="9" id="KW-0975">Bacterial flagellum</keyword>
<protein>
    <recommendedName>
        <fullName evidence="4">Flagellar motor switch protein FliM</fullName>
    </recommendedName>
</protein>
<reference evidence="11 12" key="1">
    <citation type="submission" date="2024-05" db="EMBL/GenBank/DDBJ databases">
        <title>Sinomonas sp. nov., isolated from a waste landfill.</title>
        <authorList>
            <person name="Zhao Y."/>
        </authorList>
    </citation>
    <scope>NUCLEOTIDE SEQUENCE [LARGE SCALE GENOMIC DNA]</scope>
    <source>
        <strain evidence="11 12">CCTCC AB2014300</strain>
    </source>
</reference>
<evidence type="ECO:0000256" key="8">
    <source>
        <dbReference type="ARBA" id="ARBA00023136"/>
    </source>
</evidence>
<dbReference type="PANTHER" id="PTHR30034">
    <property type="entry name" value="FLAGELLAR MOTOR SWITCH PROTEIN FLIM"/>
    <property type="match status" value="1"/>
</dbReference>
<dbReference type="CDD" id="cd17908">
    <property type="entry name" value="FliM"/>
    <property type="match status" value="1"/>
</dbReference>
<evidence type="ECO:0000313" key="12">
    <source>
        <dbReference type="Proteomes" id="UP001422074"/>
    </source>
</evidence>
<keyword evidence="7" id="KW-0283">Flagellar rotation</keyword>
<evidence type="ECO:0000256" key="3">
    <source>
        <dbReference type="ARBA" id="ARBA00011049"/>
    </source>
</evidence>
<evidence type="ECO:0000313" key="11">
    <source>
        <dbReference type="EMBL" id="MEN2744326.1"/>
    </source>
</evidence>
<dbReference type="SUPFAM" id="SSF103039">
    <property type="entry name" value="CheC-like"/>
    <property type="match status" value="1"/>
</dbReference>
<dbReference type="PIRSF" id="PIRSF002888">
    <property type="entry name" value="FliM"/>
    <property type="match status" value="1"/>
</dbReference>
<dbReference type="Pfam" id="PF02154">
    <property type="entry name" value="FliM"/>
    <property type="match status" value="1"/>
</dbReference>
<dbReference type="InterPro" id="IPR036429">
    <property type="entry name" value="SpoA-like_sf"/>
</dbReference>
<dbReference type="InterPro" id="IPR001543">
    <property type="entry name" value="FliN-like_C"/>
</dbReference>
<evidence type="ECO:0000256" key="9">
    <source>
        <dbReference type="ARBA" id="ARBA00023143"/>
    </source>
</evidence>
<keyword evidence="11" id="KW-0966">Cell projection</keyword>
<evidence type="ECO:0000256" key="5">
    <source>
        <dbReference type="ARBA" id="ARBA00022475"/>
    </source>
</evidence>
<keyword evidence="11" id="KW-0282">Flagellum</keyword>
<evidence type="ECO:0000259" key="10">
    <source>
        <dbReference type="Pfam" id="PF01052"/>
    </source>
</evidence>
<organism evidence="11 12">
    <name type="scientific">Sinomonas halotolerans</name>
    <dbReference type="NCBI Taxonomy" id="1644133"/>
    <lineage>
        <taxon>Bacteria</taxon>
        <taxon>Bacillati</taxon>
        <taxon>Actinomycetota</taxon>
        <taxon>Actinomycetes</taxon>
        <taxon>Micrococcales</taxon>
        <taxon>Micrococcaceae</taxon>
        <taxon>Sinomonas</taxon>
    </lineage>
</organism>
<dbReference type="InterPro" id="IPR001689">
    <property type="entry name" value="Flag_FliM"/>
</dbReference>
<feature type="domain" description="Flagellar motor switch protein FliN-like C-terminal" evidence="10">
    <location>
        <begin position="221"/>
        <end position="285"/>
    </location>
</feature>
<proteinExistence type="inferred from homology"/>
<accession>A0ABU9WZ46</accession>
<keyword evidence="11" id="KW-0969">Cilium</keyword>
<evidence type="ECO:0000256" key="4">
    <source>
        <dbReference type="ARBA" id="ARBA00021898"/>
    </source>
</evidence>
<evidence type="ECO:0000256" key="2">
    <source>
        <dbReference type="ARBA" id="ARBA00004202"/>
    </source>
</evidence>
<evidence type="ECO:0000256" key="1">
    <source>
        <dbReference type="ARBA" id="ARBA00004117"/>
    </source>
</evidence>
<comment type="similarity">
    <text evidence="3">Belongs to the FliM family.</text>
</comment>
<dbReference type="Gene3D" id="2.30.330.10">
    <property type="entry name" value="SpoA-like"/>
    <property type="match status" value="1"/>
</dbReference>
<evidence type="ECO:0000256" key="7">
    <source>
        <dbReference type="ARBA" id="ARBA00022779"/>
    </source>
</evidence>
<keyword evidence="6" id="KW-0145">Chemotaxis</keyword>
<comment type="caution">
    <text evidence="11">The sequence shown here is derived from an EMBL/GenBank/DDBJ whole genome shotgun (WGS) entry which is preliminary data.</text>
</comment>
<dbReference type="RefSeq" id="WP_345884272.1">
    <property type="nucleotide sequence ID" value="NZ_JBDFRB010000005.1"/>
</dbReference>
<keyword evidence="12" id="KW-1185">Reference proteome</keyword>
<sequence>MTVSSPAVPYDFRRPTTLAREHSRVLENAFETFARQWATQLTARVRAKSTVTSEHVSLRTYDDYTADLPAATTMVLFALEGTDSRMVVQFPTAASLSWVARMLGASTDTEAEDRKYTPIEERLITGAITETAEALRYSLGSTLPARLAIESISYNSQFAQAAGTGELMIVAAFTIRVGESHCAATIAIPAETVLSGLGAANRVAAAEDAPQNALAQTVLLPLDVGVRLASVSVRPADVLGLAVGDILRLPHPVGRPYDVTVDGLRVATAHPVAARTRAAAQIIAIEED</sequence>
<dbReference type="InterPro" id="IPR028976">
    <property type="entry name" value="CheC-like_sf"/>
</dbReference>
<dbReference type="Gene3D" id="3.40.1550.10">
    <property type="entry name" value="CheC-like"/>
    <property type="match status" value="1"/>
</dbReference>